<evidence type="ECO:0000256" key="5">
    <source>
        <dbReference type="ARBA" id="ARBA00023136"/>
    </source>
</evidence>
<name>A0A074MFR7_9SPHN</name>
<evidence type="ECO:0000256" key="6">
    <source>
        <dbReference type="SAM" id="Phobius"/>
    </source>
</evidence>
<evidence type="ECO:0000313" key="9">
    <source>
        <dbReference type="Proteomes" id="UP000027866"/>
    </source>
</evidence>
<dbReference type="Proteomes" id="UP000027866">
    <property type="component" value="Unassembled WGS sequence"/>
</dbReference>
<keyword evidence="3 6" id="KW-0812">Transmembrane</keyword>
<feature type="domain" description="Sulfatase N-terminal" evidence="7">
    <location>
        <begin position="224"/>
        <end position="487"/>
    </location>
</feature>
<feature type="transmembrane region" description="Helical" evidence="6">
    <location>
        <begin position="139"/>
        <end position="159"/>
    </location>
</feature>
<dbReference type="AlphaFoldDB" id="A0A074MFR7"/>
<feature type="transmembrane region" description="Helical" evidence="6">
    <location>
        <begin position="38"/>
        <end position="56"/>
    </location>
</feature>
<reference evidence="8 9" key="1">
    <citation type="submission" date="2014-04" db="EMBL/GenBank/DDBJ databases">
        <title>A comprehensive comparison of genomes of Erythrobacter spp. Strains.</title>
        <authorList>
            <person name="Zheng Q."/>
        </authorList>
    </citation>
    <scope>NUCLEOTIDE SEQUENCE [LARGE SCALE GENOMIC DNA]</scope>
    <source>
        <strain evidence="8 9">DSM 8509</strain>
    </source>
</reference>
<dbReference type="GO" id="GO:0005886">
    <property type="term" value="C:plasma membrane"/>
    <property type="evidence" value="ECO:0007669"/>
    <property type="project" value="UniProtKB-SubCell"/>
</dbReference>
<evidence type="ECO:0000256" key="4">
    <source>
        <dbReference type="ARBA" id="ARBA00022989"/>
    </source>
</evidence>
<dbReference type="EMBL" id="JMIX01000012">
    <property type="protein sequence ID" value="KEO90693.1"/>
    <property type="molecule type" value="Genomic_DNA"/>
</dbReference>
<dbReference type="PATRIC" id="fig|39960.10.peg.87"/>
<evidence type="ECO:0000256" key="2">
    <source>
        <dbReference type="ARBA" id="ARBA00022475"/>
    </source>
</evidence>
<protein>
    <recommendedName>
        <fullName evidence="7">Sulfatase N-terminal domain-containing protein</fullName>
    </recommendedName>
</protein>
<dbReference type="PANTHER" id="PTHR47371:SF3">
    <property type="entry name" value="PHOSPHOGLYCEROL TRANSFERASE I"/>
    <property type="match status" value="1"/>
</dbReference>
<feature type="transmembrane region" description="Helical" evidence="6">
    <location>
        <begin position="84"/>
        <end position="101"/>
    </location>
</feature>
<comment type="caution">
    <text evidence="8">The sequence shown here is derived from an EMBL/GenBank/DDBJ whole genome shotgun (WGS) entry which is preliminary data.</text>
</comment>
<evidence type="ECO:0000256" key="3">
    <source>
        <dbReference type="ARBA" id="ARBA00022692"/>
    </source>
</evidence>
<dbReference type="InterPro" id="IPR000917">
    <property type="entry name" value="Sulfatase_N"/>
</dbReference>
<dbReference type="CDD" id="cd16015">
    <property type="entry name" value="LTA_synthase"/>
    <property type="match status" value="1"/>
</dbReference>
<dbReference type="InterPro" id="IPR017850">
    <property type="entry name" value="Alkaline_phosphatase_core_sf"/>
</dbReference>
<keyword evidence="2" id="KW-1003">Cell membrane</keyword>
<accession>A0A074MFR7</accession>
<keyword evidence="4 6" id="KW-1133">Transmembrane helix</keyword>
<proteinExistence type="predicted"/>
<organism evidence="8 9">
    <name type="scientific">Erythrobacter litoralis</name>
    <dbReference type="NCBI Taxonomy" id="39960"/>
    <lineage>
        <taxon>Bacteria</taxon>
        <taxon>Pseudomonadati</taxon>
        <taxon>Pseudomonadota</taxon>
        <taxon>Alphaproteobacteria</taxon>
        <taxon>Sphingomonadales</taxon>
        <taxon>Erythrobacteraceae</taxon>
        <taxon>Erythrobacter/Porphyrobacter group</taxon>
        <taxon>Erythrobacter</taxon>
    </lineage>
</organism>
<gene>
    <name evidence="8" type="ORF">EH32_02400</name>
</gene>
<keyword evidence="5 6" id="KW-0472">Membrane</keyword>
<dbReference type="OrthoDB" id="5363296at2"/>
<comment type="subcellular location">
    <subcellularLocation>
        <location evidence="1">Cell membrane</location>
        <topology evidence="1">Multi-pass membrane protein</topology>
    </subcellularLocation>
</comment>
<dbReference type="Pfam" id="PF00884">
    <property type="entry name" value="Sulfatase"/>
    <property type="match status" value="1"/>
</dbReference>
<dbReference type="SUPFAM" id="SSF53649">
    <property type="entry name" value="Alkaline phosphatase-like"/>
    <property type="match status" value="1"/>
</dbReference>
<dbReference type="RefSeq" id="WP_034905922.1">
    <property type="nucleotide sequence ID" value="NZ_CP017057.1"/>
</dbReference>
<sequence>MIEILLTLTLSLAGAVCADRYARPTPSKSGLALRRAPAIWLLSLISASIFGILLAASGNPYLALILSLALHVLLVSASNAKYRMLGEPLLFSDLALIGAIFRHPQFYFSVLTIWQKGLGLIALAALAAVLYWFFVPSLIMGVAGLTLALSAFAILLLSLRLRPFSNLATRPAVEKDTCEFGLLPIILLYWLRWRVEKAVSEKRLGAGALPEGIPLARAEQARIIIVVQCESFADPVELFGGNADALVHLGRSRRDGLIWGNLLASGFGAYTMRTEYGVLFGRGEEELGFRMYDPYLTAIDDVDHAIPNKLRMNGWRSVFVHPHDMRFYNRHTLLPKAGFTDLVGENHFEAPPSGPGRYVKDAAVAEKIIEIARAAEAPTFIYAVTMENHGPWARHGGADPQQMIANYNRLVKAGDSMLGRLREGVASLGQPALLAFFGDHRPSIPGASEPGGPRHTPFVMIQFDAQGRITGQPNACLDLTPAQLHHAIVELTQGSTIVRD</sequence>
<dbReference type="Gene3D" id="3.40.720.10">
    <property type="entry name" value="Alkaline Phosphatase, subunit A"/>
    <property type="match status" value="1"/>
</dbReference>
<dbReference type="KEGG" id="elq:Ga0102493_111022"/>
<evidence type="ECO:0000259" key="7">
    <source>
        <dbReference type="Pfam" id="PF00884"/>
    </source>
</evidence>
<evidence type="ECO:0000256" key="1">
    <source>
        <dbReference type="ARBA" id="ARBA00004651"/>
    </source>
</evidence>
<evidence type="ECO:0000313" key="8">
    <source>
        <dbReference type="EMBL" id="KEO90693.1"/>
    </source>
</evidence>
<dbReference type="InterPro" id="IPR050448">
    <property type="entry name" value="OpgB/LTA_synthase_biosynth"/>
</dbReference>
<feature type="transmembrane region" description="Helical" evidence="6">
    <location>
        <begin position="61"/>
        <end position="78"/>
    </location>
</feature>
<keyword evidence="9" id="KW-1185">Reference proteome</keyword>
<dbReference type="PANTHER" id="PTHR47371">
    <property type="entry name" value="LIPOTEICHOIC ACID SYNTHASE"/>
    <property type="match status" value="1"/>
</dbReference>
<feature type="transmembrane region" description="Helical" evidence="6">
    <location>
        <begin position="113"/>
        <end position="133"/>
    </location>
</feature>